<dbReference type="EMBL" id="CM056812">
    <property type="protein sequence ID" value="KAJ8617676.1"/>
    <property type="molecule type" value="Genomic_DNA"/>
</dbReference>
<comment type="caution">
    <text evidence="1">The sequence shown here is derived from an EMBL/GenBank/DDBJ whole genome shotgun (WGS) entry which is preliminary data.</text>
</comment>
<sequence>MFLASKLAHATKNKVFFSHEGIGRFGSRVMPCHMSAIYHNHYQTSPKYPQQLLLRVFRAKKQQCQQLHTTSTTNTTGHSPGPYLPLSKNISCFILRTVDIDTLTHTLEETACKIPWSPPLVNCILKRLWNHGPKALLFFNVLDFLSPRSYTHAASSFNHAIDIAARMRQYNAVWTLLSRMRSRNITPSPLTFAIILERFVSAGKPEKALRIFLSMHHRGCPQDLSSFNTFLDILCKSNRVEMASSLFRALGPRFRPDTVTYNIIANGWCLIKRTPMALRVMKDMVERGLTPTPVTYNILLKGFFRAGQLKEAWDFFLQMKRRGCELDVVTYTTVVHGFGVAGEVEKAQRVFDEMVGHGCLPSIATYNALIQVLCKKDNVENALVVFNDLLRKGYLPNSTTYNVLIRGLCHASEFDRAAEFMERMKGDDCEPNVQTFNVLIRYLCDAGEIERSLSVLVKMGNGVCCPPNLDTFNVLISALFVRKKPDDMLTAGKLLMEMMERGFLPRKFTYNRVLNGLLLTGNQALAKEILRAQSRSGHFPREIRL</sequence>
<reference evidence="1 2" key="1">
    <citation type="journal article" date="2022" name="Hortic Res">
        <title>A haplotype resolved chromosomal level avocado genome allows analysis of novel avocado genes.</title>
        <authorList>
            <person name="Nath O."/>
            <person name="Fletcher S.J."/>
            <person name="Hayward A."/>
            <person name="Shaw L.M."/>
            <person name="Masouleh A.K."/>
            <person name="Furtado A."/>
            <person name="Henry R.J."/>
            <person name="Mitter N."/>
        </authorList>
    </citation>
    <scope>NUCLEOTIDE SEQUENCE [LARGE SCALE GENOMIC DNA]</scope>
    <source>
        <strain evidence="2">cv. Hass</strain>
    </source>
</reference>
<protein>
    <submittedName>
        <fullName evidence="1">Uncharacterized protein</fullName>
    </submittedName>
</protein>
<proteinExistence type="predicted"/>
<dbReference type="Proteomes" id="UP001234297">
    <property type="component" value="Chromosome 4"/>
</dbReference>
<accession>A0ACC2K9J3</accession>
<gene>
    <name evidence="1" type="ORF">MRB53_013862</name>
</gene>
<evidence type="ECO:0000313" key="1">
    <source>
        <dbReference type="EMBL" id="KAJ8617676.1"/>
    </source>
</evidence>
<organism evidence="1 2">
    <name type="scientific">Persea americana</name>
    <name type="common">Avocado</name>
    <dbReference type="NCBI Taxonomy" id="3435"/>
    <lineage>
        <taxon>Eukaryota</taxon>
        <taxon>Viridiplantae</taxon>
        <taxon>Streptophyta</taxon>
        <taxon>Embryophyta</taxon>
        <taxon>Tracheophyta</taxon>
        <taxon>Spermatophyta</taxon>
        <taxon>Magnoliopsida</taxon>
        <taxon>Magnoliidae</taxon>
        <taxon>Laurales</taxon>
        <taxon>Lauraceae</taxon>
        <taxon>Persea</taxon>
    </lineage>
</organism>
<evidence type="ECO:0000313" key="2">
    <source>
        <dbReference type="Proteomes" id="UP001234297"/>
    </source>
</evidence>
<name>A0ACC2K9J3_PERAE</name>
<keyword evidence="2" id="KW-1185">Reference proteome</keyword>